<dbReference type="Proteomes" id="UP001207468">
    <property type="component" value="Unassembled WGS sequence"/>
</dbReference>
<evidence type="ECO:0000313" key="1">
    <source>
        <dbReference type="EMBL" id="KAI9460711.1"/>
    </source>
</evidence>
<keyword evidence="2" id="KW-1185">Reference proteome</keyword>
<dbReference type="EMBL" id="JAGFNK010000185">
    <property type="protein sequence ID" value="KAI9460711.1"/>
    <property type="molecule type" value="Genomic_DNA"/>
</dbReference>
<gene>
    <name evidence="1" type="ORF">F5148DRAFT_1216307</name>
</gene>
<evidence type="ECO:0000313" key="2">
    <source>
        <dbReference type="Proteomes" id="UP001207468"/>
    </source>
</evidence>
<organism evidence="1 2">
    <name type="scientific">Russula earlei</name>
    <dbReference type="NCBI Taxonomy" id="71964"/>
    <lineage>
        <taxon>Eukaryota</taxon>
        <taxon>Fungi</taxon>
        <taxon>Dikarya</taxon>
        <taxon>Basidiomycota</taxon>
        <taxon>Agaricomycotina</taxon>
        <taxon>Agaricomycetes</taxon>
        <taxon>Russulales</taxon>
        <taxon>Russulaceae</taxon>
        <taxon>Russula</taxon>
    </lineage>
</organism>
<comment type="caution">
    <text evidence="1">The sequence shown here is derived from an EMBL/GenBank/DDBJ whole genome shotgun (WGS) entry which is preliminary data.</text>
</comment>
<reference evidence="1" key="1">
    <citation type="submission" date="2021-03" db="EMBL/GenBank/DDBJ databases">
        <title>Evolutionary priming and transition to the ectomycorrhizal habit in an iconic lineage of mushroom-forming fungi: is preadaptation a requirement?</title>
        <authorList>
            <consortium name="DOE Joint Genome Institute"/>
            <person name="Looney B.P."/>
            <person name="Miyauchi S."/>
            <person name="Morin E."/>
            <person name="Drula E."/>
            <person name="Courty P.E."/>
            <person name="Chicoki N."/>
            <person name="Fauchery L."/>
            <person name="Kohler A."/>
            <person name="Kuo A."/>
            <person name="LaButti K."/>
            <person name="Pangilinan J."/>
            <person name="Lipzen A."/>
            <person name="Riley R."/>
            <person name="Andreopoulos W."/>
            <person name="He G."/>
            <person name="Johnson J."/>
            <person name="Barry K.W."/>
            <person name="Grigoriev I.V."/>
            <person name="Nagy L."/>
            <person name="Hibbett D."/>
            <person name="Henrissat B."/>
            <person name="Matheny P.B."/>
            <person name="Labbe J."/>
            <person name="Martin A.F."/>
        </authorList>
    </citation>
    <scope>NUCLEOTIDE SEQUENCE</scope>
    <source>
        <strain evidence="1">BPL698</strain>
    </source>
</reference>
<name>A0ACC0U4K7_9AGAM</name>
<sequence>MSLTTVQDDDKDREEETPFLNNGDSDGPRKPTPLPTTQFLVLLTSWLAESIVDHSVSPYLNQLVRGLPIVEGDGRKVGYYTGIIVALEHAAEAMTAIHWNRLSDHVGRKPVLLLCLVGTIVSTMFFGFCRSFWALVLGRCMRGALKGSVGVVNSVVAELTDDTNVARGFSLLPTIWAMGFVIGPIIGGVLSRPRDRWPSVFSAPFWDNYPYFLPCLVSAAYACLSFVIVAIFFEETVRFRSASSDLDVIGEEPDDALDQDAQGPLPLRSVLTRPVLISIANYAMLALLGMISMTLIPLIWSTSIEFGGLNFNPASIGLWMSAYGCMNGILQFAVFPYAVRRFGPRWVVVTSVAMCSVSYLMFPFENFVLRRAAHGLAWLLVIMQLTAQSISHFGHGAMLMYLSSASPNKRSLGTTNGLAQSVASVQRAVGPAVADWLFAYSIANQVLGGNFVYVVLLVLVCVGLYVASQLPRQTWRHDEGYIPLT</sequence>
<accession>A0ACC0U4K7</accession>
<proteinExistence type="predicted"/>
<protein>
    <submittedName>
        <fullName evidence="1">MFS general substrate transporter</fullName>
    </submittedName>
</protein>